<evidence type="ECO:0000259" key="4">
    <source>
        <dbReference type="Pfam" id="PF13403"/>
    </source>
</evidence>
<organism evidence="5 6">
    <name type="scientific">Sulfitobacter undariae</name>
    <dbReference type="NCBI Taxonomy" id="1563671"/>
    <lineage>
        <taxon>Bacteria</taxon>
        <taxon>Pseudomonadati</taxon>
        <taxon>Pseudomonadota</taxon>
        <taxon>Alphaproteobacteria</taxon>
        <taxon>Rhodobacterales</taxon>
        <taxon>Roseobacteraceae</taxon>
        <taxon>Sulfitobacter</taxon>
    </lineage>
</organism>
<dbReference type="CDD" id="cd00081">
    <property type="entry name" value="Hint"/>
    <property type="match status" value="1"/>
</dbReference>
<feature type="domain" description="Hedgehog/Intein (Hint)" evidence="4">
    <location>
        <begin position="1613"/>
        <end position="1751"/>
    </location>
</feature>
<proteinExistence type="predicted"/>
<feature type="region of interest" description="Disordered" evidence="3">
    <location>
        <begin position="397"/>
        <end position="437"/>
    </location>
</feature>
<evidence type="ECO:0000256" key="3">
    <source>
        <dbReference type="SAM" id="MobiDB-lite"/>
    </source>
</evidence>
<dbReference type="InterPro" id="IPR011049">
    <property type="entry name" value="Serralysin-like_metalloprot_C"/>
</dbReference>
<reference evidence="5 6" key="1">
    <citation type="submission" date="2020-08" db="EMBL/GenBank/DDBJ databases">
        <title>Genomic Encyclopedia of Type Strains, Phase IV (KMG-IV): sequencing the most valuable type-strain genomes for metagenomic binning, comparative biology and taxonomic classification.</title>
        <authorList>
            <person name="Goeker M."/>
        </authorList>
    </citation>
    <scope>NUCLEOTIDE SEQUENCE [LARGE SCALE GENOMIC DNA]</scope>
    <source>
        <strain evidence="5 6">DSM 102234</strain>
    </source>
</reference>
<protein>
    <submittedName>
        <fullName evidence="5">Ca2+-binding RTX toxin-like protein</fullName>
    </submittedName>
</protein>
<evidence type="ECO:0000256" key="1">
    <source>
        <dbReference type="ARBA" id="ARBA00004613"/>
    </source>
</evidence>
<feature type="compositionally biased region" description="Basic and acidic residues" evidence="3">
    <location>
        <begin position="222"/>
        <end position="231"/>
    </location>
</feature>
<dbReference type="SUPFAM" id="SSF51294">
    <property type="entry name" value="Hedgehog/intein (Hint) domain"/>
    <property type="match status" value="1"/>
</dbReference>
<dbReference type="PROSITE" id="PS00330">
    <property type="entry name" value="HEMOLYSIN_CALCIUM"/>
    <property type="match status" value="7"/>
</dbReference>
<evidence type="ECO:0000313" key="5">
    <source>
        <dbReference type="EMBL" id="MBB3995602.1"/>
    </source>
</evidence>
<feature type="region of interest" description="Disordered" evidence="3">
    <location>
        <begin position="209"/>
        <end position="231"/>
    </location>
</feature>
<dbReference type="EMBL" id="JACIEI010000017">
    <property type="protein sequence ID" value="MBB3995602.1"/>
    <property type="molecule type" value="Genomic_DNA"/>
</dbReference>
<feature type="compositionally biased region" description="Polar residues" evidence="3">
    <location>
        <begin position="10"/>
        <end position="33"/>
    </location>
</feature>
<gene>
    <name evidence="5" type="ORF">GGR95_003264</name>
</gene>
<keyword evidence="6" id="KW-1185">Reference proteome</keyword>
<dbReference type="GO" id="GO:0005509">
    <property type="term" value="F:calcium ion binding"/>
    <property type="evidence" value="ECO:0007669"/>
    <property type="project" value="InterPro"/>
</dbReference>
<dbReference type="PANTHER" id="PTHR38340:SF1">
    <property type="entry name" value="S-LAYER PROTEIN"/>
    <property type="match status" value="1"/>
</dbReference>
<dbReference type="Gene3D" id="2.170.16.10">
    <property type="entry name" value="Hedgehog/Intein (Hint) domain"/>
    <property type="match status" value="1"/>
</dbReference>
<accession>A0A7W6E6E4</accession>
<name>A0A7W6E6E4_9RHOB</name>
<sequence length="1798" mass="184831">MANFIKNGTFEINTPGSTGQIPQGWSVTSGSPDHQNDDTFEWSSYLERYLPTDLDAASGRGYFALSSGEEGSGAPYSEAAKTTLNTQIQAGETYTFTFDFFVNSNVDGTEPQPSSTELIVTIGSQQISVPLDSTGVEAPYWQSISFDFVAKETTNTFSIGTDGVLDPSTGQPYMVVVDNLVLDVASEIVDGTAGGDNITLGYVDPENDQIDNADNAAGTNDDSVRAGDGDDTIHSFEGNDTIDAGAGSDWAAGYGGDDYIDGGFGDDTLYGGIGQDTLLGSYGSDELHGNDGDDFVDGGAGNDLITGDLGHDTLLGNTGNDTIYGATGNDSVLGGSGDDLLYGEGGKDTVSAGEGADTVYGGSEDDLIDGGAGNDLLLGNEGNDTIYGRAGRDTLNGGADNDVLRGGEGDDIVSGGSGNDVLHGDDGNDTLTGGSGDDIIVGGADADTIITGNDYGDDTVDGGEGRETVDGSDIPSDYAQLSGVIISDQLNNSMGVVNSFATGELGYMTSNVYAELSDVNGQTLVPDSNGLGQQTVGILEVGNEVYVNGVRYTVTDETGSYADVSYNTGGSSQVATGASISVFTLSNGTNTIYAQLISQMGDDVPTGAEIESFEFTETFDGGPAVLGIGYNEAGTEEFTAVNMDEAVAGYGGDILDASEEDADQELVFSGDEAGTLSNVNDTIDFTNMEKFTLGDGDDTANAAATTLGTDIDAGAGNDTLYGGTGDDTLDGGVGDDRFVLGDGYGNDVINGGDERETVDGSTIPSDYVQLSGIIISDQLNNGLETDYSFANGALDYMTGNVFAELDTDLANVPGKAGVEFSSLPGVIGVLQVGNEVYVNGQPFTVTAQAGSWAKVTFDAGNGPIVDEYGMVSIFTLSNGSDTIYAQMIAQTGNDIPAGAEILGFEFTTLDPLGSDAPQGIGYNEAGTEDFTAATVNEIPYSAPLSTSDGGADYLDASGEDDDQTLTFTTNGAGTLSNGADTVTFTGIDEVELGDGADIVNASATDKGIHVQTGAGDDTITGGAGADFISSEEGSDVIEGGAGDDVLFLGATDGAVDTVIFSDGDGEDLVHEFEIPTIDGATGDITSHDQIDVSDLTDTNGDPVNVHDVTVSENADGNAVLGFPNGESITLVGISQADVDSHEMLIAMGIPGSDFIVSGTNGDDTIDVAYTGDPDGDMVDAFDNMPEDNNDVIEAGAGDDTIISGAGNDSIDGGDDQDEIVLKNGFGEDTINGGEGGIDYDILDAGDVTGNLIVDLSANGANDPESGTISYEGAPAGFHYIRVFEPNDPSIIDSRGVYPKGNIDFNDGVFHMLLVEDNDTMLGDTQGGSRIVDHTQAAARDLGGLDISGFNVGSPGKSTFVDANGDRFEVGWLQSYGSGGTTTVPNGTFLIVTDTSAGGAPVGTSTSTGYENAIADFRYSSFTGGQTTSEFTEIEEVILGSGDDVVIGSSGGDKVLTGAGADTVYGGAGDDEIYGDAGDDVIKGGTGNDTISGGDGNDTFVYSAGDGADTITDFGTDDSGSINDGDNSNNDFVDLSGFYNTTTLAAVNGSDSDPSNDIKTALHMLRADAADGAIDGIIDGVDHSASIGDIDLTLLSAGSAVVGDDLTFDNTGVPCFVSGTLITTARGLVPVEELQAGDRVQTRDNGFRKIVWVGSKKAAATGKLAPIRIEKGLLQNDRALWLSPNHRILHVNWQAELMFGETEVLHSAKTLLGTSGVRQVEGGSVSYFHILFEQHEIIRSEGTWTESFHPGQVGLGALSNETRDEILELFPELQSTTASYGGTARVSLHTYEAKLLLAA</sequence>
<dbReference type="Pfam" id="PF00353">
    <property type="entry name" value="HemolysinCabind"/>
    <property type="match status" value="12"/>
</dbReference>
<dbReference type="Proteomes" id="UP000530268">
    <property type="component" value="Unassembled WGS sequence"/>
</dbReference>
<comment type="subcellular location">
    <subcellularLocation>
        <location evidence="1">Secreted</location>
    </subcellularLocation>
</comment>
<feature type="compositionally biased region" description="Low complexity" evidence="3">
    <location>
        <begin position="212"/>
        <end position="221"/>
    </location>
</feature>
<comment type="caution">
    <text evidence="5">The sequence shown here is derived from an EMBL/GenBank/DDBJ whole genome shotgun (WGS) entry which is preliminary data.</text>
</comment>
<dbReference type="PRINTS" id="PR00313">
    <property type="entry name" value="CABNDNGRPT"/>
</dbReference>
<evidence type="ECO:0000313" key="6">
    <source>
        <dbReference type="Proteomes" id="UP000530268"/>
    </source>
</evidence>
<keyword evidence="2" id="KW-0964">Secreted</keyword>
<dbReference type="GO" id="GO:0005576">
    <property type="term" value="C:extracellular region"/>
    <property type="evidence" value="ECO:0007669"/>
    <property type="project" value="UniProtKB-SubCell"/>
</dbReference>
<dbReference type="InterPro" id="IPR001343">
    <property type="entry name" value="Hemolysn_Ca-bd"/>
</dbReference>
<feature type="region of interest" description="Disordered" evidence="3">
    <location>
        <begin position="1"/>
        <end position="34"/>
    </location>
</feature>
<dbReference type="PANTHER" id="PTHR38340">
    <property type="entry name" value="S-LAYER PROTEIN"/>
    <property type="match status" value="1"/>
</dbReference>
<dbReference type="InterPro" id="IPR036844">
    <property type="entry name" value="Hint_dom_sf"/>
</dbReference>
<evidence type="ECO:0000256" key="2">
    <source>
        <dbReference type="ARBA" id="ARBA00022525"/>
    </source>
</evidence>
<dbReference type="Pfam" id="PF13403">
    <property type="entry name" value="Hint_2"/>
    <property type="match status" value="1"/>
</dbReference>
<dbReference type="SUPFAM" id="SSF51120">
    <property type="entry name" value="beta-Roll"/>
    <property type="match status" value="6"/>
</dbReference>
<dbReference type="RefSeq" id="WP_281395967.1">
    <property type="nucleotide sequence ID" value="NZ_JACIEI010000017.1"/>
</dbReference>
<dbReference type="InterPro" id="IPR050557">
    <property type="entry name" value="RTX_toxin/Mannuronan_C5-epim"/>
</dbReference>
<dbReference type="InterPro" id="IPR018511">
    <property type="entry name" value="Hemolysin-typ_Ca-bd_CS"/>
</dbReference>
<dbReference type="Gene3D" id="2.150.10.10">
    <property type="entry name" value="Serralysin-like metalloprotease, C-terminal"/>
    <property type="match status" value="8"/>
</dbReference>
<dbReference type="InterPro" id="IPR028992">
    <property type="entry name" value="Hedgehog/Intein_dom"/>
</dbReference>